<keyword evidence="9" id="KW-0804">Transcription</keyword>
<keyword evidence="4" id="KW-0479">Metal-binding</keyword>
<evidence type="ECO:0000256" key="10">
    <source>
        <dbReference type="ARBA" id="ARBA00023242"/>
    </source>
</evidence>
<evidence type="ECO:0000256" key="4">
    <source>
        <dbReference type="ARBA" id="ARBA00022723"/>
    </source>
</evidence>
<dbReference type="Pfam" id="PF00172">
    <property type="entry name" value="Zn_clus"/>
    <property type="match status" value="1"/>
</dbReference>
<evidence type="ECO:0000313" key="14">
    <source>
        <dbReference type="EMBL" id="GCB24160.1"/>
    </source>
</evidence>
<dbReference type="GO" id="GO:0016020">
    <property type="term" value="C:membrane"/>
    <property type="evidence" value="ECO:0007669"/>
    <property type="project" value="UniProtKB-SubCell"/>
</dbReference>
<feature type="transmembrane region" description="Helical" evidence="12">
    <location>
        <begin position="307"/>
        <end position="328"/>
    </location>
</feature>
<dbReference type="Gene3D" id="4.10.240.10">
    <property type="entry name" value="Zn(2)-C6 fungal-type DNA-binding domain"/>
    <property type="match status" value="1"/>
</dbReference>
<dbReference type="InterPro" id="IPR007219">
    <property type="entry name" value="XnlR_reg_dom"/>
</dbReference>
<evidence type="ECO:0000259" key="13">
    <source>
        <dbReference type="PROSITE" id="PS50048"/>
    </source>
</evidence>
<keyword evidence="15" id="KW-1185">Reference proteome</keyword>
<dbReference type="SUPFAM" id="SSF57701">
    <property type="entry name" value="Zn2/Cys6 DNA-binding domain"/>
    <property type="match status" value="1"/>
</dbReference>
<evidence type="ECO:0000256" key="2">
    <source>
        <dbReference type="ARBA" id="ARBA00008066"/>
    </source>
</evidence>
<keyword evidence="5 12" id="KW-1133">Transmembrane helix</keyword>
<feature type="domain" description="Zn(2)-C6 fungal-type" evidence="13">
    <location>
        <begin position="524"/>
        <end position="560"/>
    </location>
</feature>
<dbReference type="GO" id="GO:0015179">
    <property type="term" value="F:L-amino acid transmembrane transporter activity"/>
    <property type="evidence" value="ECO:0007669"/>
    <property type="project" value="TreeGrafter"/>
</dbReference>
<keyword evidence="3 12" id="KW-0812">Transmembrane</keyword>
<feature type="transmembrane region" description="Helical" evidence="12">
    <location>
        <begin position="380"/>
        <end position="401"/>
    </location>
</feature>
<gene>
    <name evidence="14" type="ORF">AAWM_07045</name>
</gene>
<dbReference type="PANTHER" id="PTHR22950">
    <property type="entry name" value="AMINO ACID TRANSPORTER"/>
    <property type="match status" value="1"/>
</dbReference>
<dbReference type="AlphaFoldDB" id="A0A401KY26"/>
<dbReference type="GO" id="GO:0003677">
    <property type="term" value="F:DNA binding"/>
    <property type="evidence" value="ECO:0007669"/>
    <property type="project" value="UniProtKB-KW"/>
</dbReference>
<feature type="transmembrane region" description="Helical" evidence="12">
    <location>
        <begin position="163"/>
        <end position="182"/>
    </location>
</feature>
<dbReference type="CDD" id="cd00067">
    <property type="entry name" value="GAL4"/>
    <property type="match status" value="1"/>
</dbReference>
<proteinExistence type="inferred from homology"/>
<protein>
    <submittedName>
        <fullName evidence="14">N amino acid transport system protein</fullName>
    </submittedName>
</protein>
<dbReference type="Gene3D" id="1.20.1740.10">
    <property type="entry name" value="Amino acid/polyamine transporter I"/>
    <property type="match status" value="1"/>
</dbReference>
<dbReference type="Proteomes" id="UP000286921">
    <property type="component" value="Unassembled WGS sequence"/>
</dbReference>
<feature type="region of interest" description="Disordered" evidence="11">
    <location>
        <begin position="562"/>
        <end position="593"/>
    </location>
</feature>
<feature type="transmembrane region" description="Helical" evidence="12">
    <location>
        <begin position="132"/>
        <end position="151"/>
    </location>
</feature>
<feature type="transmembrane region" description="Helical" evidence="12">
    <location>
        <begin position="229"/>
        <end position="254"/>
    </location>
</feature>
<dbReference type="EMBL" id="BDHI01000015">
    <property type="protein sequence ID" value="GCB24160.1"/>
    <property type="molecule type" value="Genomic_DNA"/>
</dbReference>
<organism evidence="14 15">
    <name type="scientific">Aspergillus awamori</name>
    <name type="common">Black koji mold</name>
    <dbReference type="NCBI Taxonomy" id="105351"/>
    <lineage>
        <taxon>Eukaryota</taxon>
        <taxon>Fungi</taxon>
        <taxon>Dikarya</taxon>
        <taxon>Ascomycota</taxon>
        <taxon>Pezizomycotina</taxon>
        <taxon>Eurotiomycetes</taxon>
        <taxon>Eurotiomycetidae</taxon>
        <taxon>Eurotiales</taxon>
        <taxon>Aspergillaceae</taxon>
        <taxon>Aspergillus</taxon>
    </lineage>
</organism>
<feature type="transmembrane region" description="Helical" evidence="12">
    <location>
        <begin position="189"/>
        <end position="209"/>
    </location>
</feature>
<feature type="transmembrane region" description="Helical" evidence="12">
    <location>
        <begin position="349"/>
        <end position="368"/>
    </location>
</feature>
<evidence type="ECO:0000256" key="8">
    <source>
        <dbReference type="ARBA" id="ARBA00023136"/>
    </source>
</evidence>
<feature type="transmembrane region" description="Helical" evidence="12">
    <location>
        <begin position="83"/>
        <end position="102"/>
    </location>
</feature>
<dbReference type="GO" id="GO:0000981">
    <property type="term" value="F:DNA-binding transcription factor activity, RNA polymerase II-specific"/>
    <property type="evidence" value="ECO:0007669"/>
    <property type="project" value="InterPro"/>
</dbReference>
<accession>A0A401KY26</accession>
<sequence>MEAVHDSPPPYATEGIDEKKEDISQVEQNLKPGLEESDAFGNEEFAEIKYKTLKWWQCGLLMICESVSLGVLSLPAAVATLGFVPAVILIVGLGILATYTGYNIGLFRERYPHIQNLADAGEILMGPFGRELFGLGQFLFCIFVMGSHLLTFRVMMNTITDHGTCSIVFSVVGMIISMVLSIPRTMKGMTWISFASFLSIFSAVMITMIGVGVEKHPGRIIEATVDTTLYTAFTAVSNIVFAYCAHVAFFGLIAEMEKPKDFKKSLFMLQAFEISLYVTAACVIYYYVGKDVQSPALSSAGPLLKKVAYGIAIPTIVGAGVVNGHIGLKYIYFRTCSKSGLIHSRSRRSVAVWIALGLACWLVAWIIAEAIPVFSDLNSLISALFASWFSYGLSGIYWLHLNYGQWFASPRKIALTVLNAAIAVFGLVLCVLGLYASGTAIHNDANSNKIGWPIECWHNREPFRVRHSVRFLLPQALKHTGKYRAIRTNCWQPAICNHPESFPFGHRLRPNVAMHTRAELATQACDICRKRKVKCNVTSSSTDVPSRCGRCARLDLPCTFLSPSRTRGPKKRSRTGSPAQEQPDWGTGGSRASGAVNYPTDDVCDRRMFSCIMQDYLDYLYPLIPIVHRPSFQQSLQEDRDREDSGFLGLVTAIAAVVIATMPSRFHFYRSATPPLRFTSRRDMVRHCYDKILRLRDSTYFDHINFQKFAISYLLYAAFRQLGDHNWSRMLDVEATQIARLLNLHRISEYDGLNCIETQLRKKGFWLIFYGFVHNQLQNVLGERLSYLDPILLHSINPEDLMPLEVDDEMIFENEVLMPPSHTPCLVTGFILHSRVFWAAIRSTCPESPAEPCPCVRARDAAVQVAYIQDRLHSLRFLLEDIPPLLRPWQPPDSQAIAHEGGSTGVTEMTQSHFASMRANLHVTHLWLQSLLVDQLEAAQAHKSEPSLVSTNHVQPMVDAKALWLQREGLCRQLFCILYSLPQINLEANGLHLAYKVRDIAAGLLVCPFHPAGPEAERATEYLRQSTDILSRLDSSEGMVTMHLQTWIDTDRIKSS</sequence>
<dbReference type="InterPro" id="IPR001138">
    <property type="entry name" value="Zn2Cys6_DnaBD"/>
</dbReference>
<comment type="subcellular location">
    <subcellularLocation>
        <location evidence="1">Membrane</location>
        <topology evidence="1">Multi-pass membrane protein</topology>
    </subcellularLocation>
</comment>
<evidence type="ECO:0000256" key="3">
    <source>
        <dbReference type="ARBA" id="ARBA00022692"/>
    </source>
</evidence>
<reference evidence="14 15" key="1">
    <citation type="submission" date="2016-09" db="EMBL/GenBank/DDBJ databases">
        <title>Aspergillus awamori IFM 58123T.</title>
        <authorList>
            <person name="Kusuya Y."/>
            <person name="Shimizu M."/>
            <person name="Takahashi H."/>
            <person name="Yaguchi T."/>
        </authorList>
    </citation>
    <scope>NUCLEOTIDE SEQUENCE [LARGE SCALE GENOMIC DNA]</scope>
    <source>
        <strain evidence="14 15">IFM 58123</strain>
    </source>
</reference>
<dbReference type="GO" id="GO:0006351">
    <property type="term" value="P:DNA-templated transcription"/>
    <property type="evidence" value="ECO:0007669"/>
    <property type="project" value="InterPro"/>
</dbReference>
<dbReference type="FunFam" id="1.20.1740.10:FF:000039">
    <property type="entry name" value="Neutral amino acid transporter (Eurofung)"/>
    <property type="match status" value="1"/>
</dbReference>
<evidence type="ECO:0000256" key="7">
    <source>
        <dbReference type="ARBA" id="ARBA00023125"/>
    </source>
</evidence>
<evidence type="ECO:0000256" key="12">
    <source>
        <dbReference type="SAM" id="Phobius"/>
    </source>
</evidence>
<comment type="similarity">
    <text evidence="2">Belongs to the amino acid/polyamine transporter 2 family.</text>
</comment>
<dbReference type="STRING" id="105351.A0A401KY26"/>
<keyword evidence="10" id="KW-0539">Nucleus</keyword>
<evidence type="ECO:0000256" key="9">
    <source>
        <dbReference type="ARBA" id="ARBA00023163"/>
    </source>
</evidence>
<evidence type="ECO:0000313" key="15">
    <source>
        <dbReference type="Proteomes" id="UP000286921"/>
    </source>
</evidence>
<evidence type="ECO:0000256" key="6">
    <source>
        <dbReference type="ARBA" id="ARBA00023015"/>
    </source>
</evidence>
<feature type="transmembrane region" description="Helical" evidence="12">
    <location>
        <begin position="413"/>
        <end position="436"/>
    </location>
</feature>
<evidence type="ECO:0000256" key="5">
    <source>
        <dbReference type="ARBA" id="ARBA00022989"/>
    </source>
</evidence>
<evidence type="ECO:0000256" key="1">
    <source>
        <dbReference type="ARBA" id="ARBA00004141"/>
    </source>
</evidence>
<dbReference type="Pfam" id="PF01490">
    <property type="entry name" value="Aa_trans"/>
    <property type="match status" value="1"/>
</dbReference>
<evidence type="ECO:0000256" key="11">
    <source>
        <dbReference type="SAM" id="MobiDB-lite"/>
    </source>
</evidence>
<feature type="transmembrane region" description="Helical" evidence="12">
    <location>
        <begin position="58"/>
        <end position="77"/>
    </location>
</feature>
<dbReference type="Pfam" id="PF04082">
    <property type="entry name" value="Fungal_trans"/>
    <property type="match status" value="1"/>
</dbReference>
<keyword evidence="6" id="KW-0805">Transcription regulation</keyword>
<dbReference type="PANTHER" id="PTHR22950:SF668">
    <property type="entry name" value="AMINO ACID TRANSPORTER (EUROFUNG)"/>
    <property type="match status" value="1"/>
</dbReference>
<dbReference type="PROSITE" id="PS50048">
    <property type="entry name" value="ZN2_CY6_FUNGAL_2"/>
    <property type="match status" value="1"/>
</dbReference>
<dbReference type="SMART" id="SM00066">
    <property type="entry name" value="GAL4"/>
    <property type="match status" value="1"/>
</dbReference>
<dbReference type="PROSITE" id="PS00463">
    <property type="entry name" value="ZN2_CY6_FUNGAL_1"/>
    <property type="match status" value="1"/>
</dbReference>
<dbReference type="InterPro" id="IPR013057">
    <property type="entry name" value="AA_transpt_TM"/>
</dbReference>
<dbReference type="CDD" id="cd12148">
    <property type="entry name" value="fungal_TF_MHR"/>
    <property type="match status" value="1"/>
</dbReference>
<comment type="caution">
    <text evidence="14">The sequence shown here is derived from an EMBL/GenBank/DDBJ whole genome shotgun (WGS) entry which is preliminary data.</text>
</comment>
<feature type="transmembrane region" description="Helical" evidence="12">
    <location>
        <begin position="266"/>
        <end position="287"/>
    </location>
</feature>
<keyword evidence="7" id="KW-0238">DNA-binding</keyword>
<dbReference type="InterPro" id="IPR036864">
    <property type="entry name" value="Zn2-C6_fun-type_DNA-bd_sf"/>
</dbReference>
<keyword evidence="8 12" id="KW-0472">Membrane</keyword>
<dbReference type="GO" id="GO:0008270">
    <property type="term" value="F:zinc ion binding"/>
    <property type="evidence" value="ECO:0007669"/>
    <property type="project" value="InterPro"/>
</dbReference>
<name>A0A401KY26_ASPAW</name>